<evidence type="ECO:0000259" key="3">
    <source>
        <dbReference type="Pfam" id="PF00685"/>
    </source>
</evidence>
<dbReference type="KEGG" id="rom:EI983_11175"/>
<dbReference type="SUPFAM" id="SSF52540">
    <property type="entry name" value="P-loop containing nucleoside triphosphate hydrolases"/>
    <property type="match status" value="1"/>
</dbReference>
<name>A0A6I6ISL2_9RHOB</name>
<keyword evidence="2 4" id="KW-0808">Transferase</keyword>
<evidence type="ECO:0000256" key="2">
    <source>
        <dbReference type="ARBA" id="ARBA00022679"/>
    </source>
</evidence>
<dbReference type="InterPro" id="IPR000863">
    <property type="entry name" value="Sulfotransferase_dom"/>
</dbReference>
<sequence>MSNLQRIIWLASYPKSGNTWMRSLLAHYLMPPGKAPDINNLRAFTTGDTRQDIYNAAVGGPFRANSLQEWAQARAKVVRLIAGSKPNHHFVKTHCQPITLFDVELIPPQVTSAAIYILRNPFDLAPSFARHQSADVDTAIDRMLNPETIMGTESGIYDVLGRWDDHVHAWTSAPGLPLHVVRYEDLLEKPAKTMRKLLGDFLKVPMDSPKLAKAIKDTSFAAMKKQEEKHGFFEKPKGMTSFFAKGQAGVWREDLTPAQVGRLREGFLPALEKWYPELLDDTAAYAGGGS</sequence>
<dbReference type="RefSeq" id="WP_157707485.1">
    <property type="nucleotide sequence ID" value="NZ_CP034348.1"/>
</dbReference>
<evidence type="ECO:0000313" key="4">
    <source>
        <dbReference type="EMBL" id="QGX98801.1"/>
    </source>
</evidence>
<dbReference type="OrthoDB" id="9804504at2"/>
<dbReference type="PANTHER" id="PTHR11783">
    <property type="entry name" value="SULFOTRANSFERASE SULT"/>
    <property type="match status" value="1"/>
</dbReference>
<dbReference type="GO" id="GO:0008146">
    <property type="term" value="F:sulfotransferase activity"/>
    <property type="evidence" value="ECO:0007669"/>
    <property type="project" value="InterPro"/>
</dbReference>
<comment type="similarity">
    <text evidence="1">Belongs to the sulfotransferase 1 family.</text>
</comment>
<keyword evidence="5" id="KW-1185">Reference proteome</keyword>
<gene>
    <name evidence="4" type="ORF">EI983_11175</name>
</gene>
<organism evidence="4 5">
    <name type="scientific">Roseovarius faecimaris</name>
    <dbReference type="NCBI Taxonomy" id="2494550"/>
    <lineage>
        <taxon>Bacteria</taxon>
        <taxon>Pseudomonadati</taxon>
        <taxon>Pseudomonadota</taxon>
        <taxon>Alphaproteobacteria</taxon>
        <taxon>Rhodobacterales</taxon>
        <taxon>Roseobacteraceae</taxon>
        <taxon>Roseovarius</taxon>
    </lineage>
</organism>
<dbReference type="Gene3D" id="3.40.50.300">
    <property type="entry name" value="P-loop containing nucleotide triphosphate hydrolases"/>
    <property type="match status" value="1"/>
</dbReference>
<accession>A0A6I6ISL2</accession>
<dbReference type="Pfam" id="PF00685">
    <property type="entry name" value="Sulfotransfer_1"/>
    <property type="match status" value="1"/>
</dbReference>
<dbReference type="AlphaFoldDB" id="A0A6I6ISL2"/>
<proteinExistence type="inferred from homology"/>
<dbReference type="InterPro" id="IPR027417">
    <property type="entry name" value="P-loop_NTPase"/>
</dbReference>
<evidence type="ECO:0000313" key="5">
    <source>
        <dbReference type="Proteomes" id="UP000428330"/>
    </source>
</evidence>
<evidence type="ECO:0000256" key="1">
    <source>
        <dbReference type="ARBA" id="ARBA00005771"/>
    </source>
</evidence>
<feature type="domain" description="Sulfotransferase" evidence="3">
    <location>
        <begin position="8"/>
        <end position="273"/>
    </location>
</feature>
<reference evidence="5" key="1">
    <citation type="submission" date="2018-12" db="EMBL/GenBank/DDBJ databases">
        <title>Complete genome sequence of Roseovarius sp. MME-070.</title>
        <authorList>
            <person name="Nam Y.-D."/>
            <person name="Kang J."/>
            <person name="Chung W.-H."/>
            <person name="Park Y.S."/>
        </authorList>
    </citation>
    <scope>NUCLEOTIDE SEQUENCE [LARGE SCALE GENOMIC DNA]</scope>
    <source>
        <strain evidence="5">MME-070</strain>
    </source>
</reference>
<dbReference type="EMBL" id="CP034348">
    <property type="protein sequence ID" value="QGX98801.1"/>
    <property type="molecule type" value="Genomic_DNA"/>
</dbReference>
<protein>
    <submittedName>
        <fullName evidence="4">Aryl sulfotransferase</fullName>
    </submittedName>
</protein>
<dbReference type="Proteomes" id="UP000428330">
    <property type="component" value="Chromosome"/>
</dbReference>